<dbReference type="InterPro" id="IPR000668">
    <property type="entry name" value="Peptidase_C1A_C"/>
</dbReference>
<dbReference type="Gene3D" id="3.90.70.10">
    <property type="entry name" value="Cysteine proteinases"/>
    <property type="match status" value="1"/>
</dbReference>
<feature type="compositionally biased region" description="Low complexity" evidence="1">
    <location>
        <begin position="22"/>
        <end position="40"/>
    </location>
</feature>
<dbReference type="InterPro" id="IPR038765">
    <property type="entry name" value="Papain-like_cys_pep_sf"/>
</dbReference>
<evidence type="ECO:0000313" key="4">
    <source>
        <dbReference type="Proteomes" id="UP001151081"/>
    </source>
</evidence>
<dbReference type="Proteomes" id="UP001151081">
    <property type="component" value="Unassembled WGS sequence"/>
</dbReference>
<dbReference type="RefSeq" id="WP_272427823.1">
    <property type="nucleotide sequence ID" value="NZ_JAGTJJ010000105.1"/>
</dbReference>
<proteinExistence type="predicted"/>
<accession>A0A9X4B0N2</accession>
<reference evidence="3 4" key="1">
    <citation type="submission" date="2021-04" db="EMBL/GenBank/DDBJ databases">
        <title>Genome analysis of Polyangium sp.</title>
        <authorList>
            <person name="Li Y."/>
            <person name="Wang J."/>
        </authorList>
    </citation>
    <scope>NUCLEOTIDE SEQUENCE [LARGE SCALE GENOMIC DNA]</scope>
    <source>
        <strain evidence="3 4">SDU14</strain>
    </source>
</reference>
<gene>
    <name evidence="3" type="ORF">KEG57_53205</name>
</gene>
<protein>
    <submittedName>
        <fullName evidence="3">C1 family peptidase</fullName>
    </submittedName>
</protein>
<keyword evidence="4" id="KW-1185">Reference proteome</keyword>
<comment type="caution">
    <text evidence="3">The sequence shown here is derived from an EMBL/GenBank/DDBJ whole genome shotgun (WGS) entry which is preliminary data.</text>
</comment>
<evidence type="ECO:0000256" key="1">
    <source>
        <dbReference type="SAM" id="MobiDB-lite"/>
    </source>
</evidence>
<organism evidence="3 4">
    <name type="scientific">Polyangium jinanense</name>
    <dbReference type="NCBI Taxonomy" id="2829994"/>
    <lineage>
        <taxon>Bacteria</taxon>
        <taxon>Pseudomonadati</taxon>
        <taxon>Myxococcota</taxon>
        <taxon>Polyangia</taxon>
        <taxon>Polyangiales</taxon>
        <taxon>Polyangiaceae</taxon>
        <taxon>Polyangium</taxon>
    </lineage>
</organism>
<feature type="domain" description="Peptidase C1A papain C-terminal" evidence="2">
    <location>
        <begin position="220"/>
        <end position="314"/>
    </location>
</feature>
<dbReference type="SUPFAM" id="SSF54001">
    <property type="entry name" value="Cysteine proteinases"/>
    <property type="match status" value="1"/>
</dbReference>
<dbReference type="AlphaFoldDB" id="A0A9X4B0N2"/>
<evidence type="ECO:0000313" key="3">
    <source>
        <dbReference type="EMBL" id="MDC3989332.1"/>
    </source>
</evidence>
<dbReference type="CDD" id="cd02619">
    <property type="entry name" value="Peptidase_C1"/>
    <property type="match status" value="1"/>
</dbReference>
<dbReference type="Pfam" id="PF00112">
    <property type="entry name" value="Peptidase_C1"/>
    <property type="match status" value="1"/>
</dbReference>
<dbReference type="GO" id="GO:0008234">
    <property type="term" value="F:cysteine-type peptidase activity"/>
    <property type="evidence" value="ECO:0007669"/>
    <property type="project" value="InterPro"/>
</dbReference>
<feature type="region of interest" description="Disordered" evidence="1">
    <location>
        <begin position="10"/>
        <end position="40"/>
    </location>
</feature>
<name>A0A9X4B0N2_9BACT</name>
<evidence type="ECO:0000259" key="2">
    <source>
        <dbReference type="Pfam" id="PF00112"/>
    </source>
</evidence>
<dbReference type="GO" id="GO:0006508">
    <property type="term" value="P:proteolysis"/>
    <property type="evidence" value="ECO:0007669"/>
    <property type="project" value="InterPro"/>
</dbReference>
<dbReference type="EMBL" id="JAGTJJ010000105">
    <property type="protein sequence ID" value="MDC3989332.1"/>
    <property type="molecule type" value="Genomic_DNA"/>
</dbReference>
<sequence length="413" mass="43588">MLTASLLAACSKSPPPAPPQQPYVAQPYPTQPMPQAQPAQPALGSAMLDMIIAAQKTMPCPLPGLPPEVTRLIDCAAIRTATNAVAYVPRAIAAGSLPAQVDHRAQGLTGPVKDQNPVGACSGFAMSSVMDNAIRRRGRYDVVSPLHIFATYTQPNDLGVLKGRPLAVDPVWPFDKVKACRISSPAHGGYCQSDAGVVPGSGANDPMLLSERARADSMGAYRIDALEYMEAKDIDQMALLLAEGEAVWVALAFDRQAWDWNSVRSGYLPYYPRQDGIGHAVVLQGYRMGPTGREFLFQNSWGTQWGLGGYLWIPESMMRTHLLHAYRVRVTDAAGAPYVPPSMPPAPNVPVASCPQGQTAVFGVCLPLPSGGAVPAPGAIPPPSSLPPVGNCPAGTVPNLLVPGQCVAVPSGF</sequence>